<evidence type="ECO:0000256" key="1">
    <source>
        <dbReference type="ARBA" id="ARBA00022605"/>
    </source>
</evidence>
<dbReference type="AlphaFoldDB" id="A0A1I6YE81"/>
<keyword evidence="5" id="KW-1185">Reference proteome</keyword>
<proteinExistence type="predicted"/>
<dbReference type="EMBL" id="FPAS01000001">
    <property type="protein sequence ID" value="SFT48514.1"/>
    <property type="molecule type" value="Genomic_DNA"/>
</dbReference>
<dbReference type="NCBIfam" id="NF041874">
    <property type="entry name" value="EPS_EpsC"/>
    <property type="match status" value="1"/>
</dbReference>
<dbReference type="CDD" id="cd03354">
    <property type="entry name" value="LbH_SAT"/>
    <property type="match status" value="1"/>
</dbReference>
<dbReference type="InterPro" id="IPR045304">
    <property type="entry name" value="LbH_SAT"/>
</dbReference>
<reference evidence="4 5" key="1">
    <citation type="submission" date="2016-10" db="EMBL/GenBank/DDBJ databases">
        <authorList>
            <person name="de Groot N.N."/>
        </authorList>
    </citation>
    <scope>NUCLEOTIDE SEQUENCE [LARGE SCALE GENOMIC DNA]</scope>
    <source>
        <strain evidence="4 5">CGMCC 1.7005</strain>
    </source>
</reference>
<accession>A0A1I6YE81</accession>
<dbReference type="GO" id="GO:0016746">
    <property type="term" value="F:acyltransferase activity"/>
    <property type="evidence" value="ECO:0007669"/>
    <property type="project" value="UniProtKB-KW"/>
</dbReference>
<evidence type="ECO:0000256" key="3">
    <source>
        <dbReference type="ARBA" id="ARBA00023315"/>
    </source>
</evidence>
<protein>
    <submittedName>
        <fullName evidence="4">Serine O-acetyltransferase</fullName>
    </submittedName>
</protein>
<keyword evidence="2 4" id="KW-0808">Transferase</keyword>
<dbReference type="InterPro" id="IPR011004">
    <property type="entry name" value="Trimer_LpxA-like_sf"/>
</dbReference>
<gene>
    <name evidence="4" type="ORF">SAMN05216474_0824</name>
</gene>
<dbReference type="SUPFAM" id="SSF51161">
    <property type="entry name" value="Trimeric LpxA-like enzymes"/>
    <property type="match status" value="1"/>
</dbReference>
<evidence type="ECO:0000313" key="4">
    <source>
        <dbReference type="EMBL" id="SFT48514.1"/>
    </source>
</evidence>
<dbReference type="InterPro" id="IPR042122">
    <property type="entry name" value="Ser_AcTrfase_N_sf"/>
</dbReference>
<name>A0A1I6YE81_9FLAO</name>
<dbReference type="Proteomes" id="UP000236454">
    <property type="component" value="Unassembled WGS sequence"/>
</dbReference>
<sequence length="249" mass="28057">MKTEKLISYDTSLIKLVNLFTDSLYENIFVWPQGATHYSASEALFHAINERTKTSNSLALWEDLSSQFTSIRKDLDQDALEFEKTDPAVHSLEEVYLAYPGFYAIVVYRLAHKLYEMELYTFARMMSECAHRTTGIDIHPGAQIGVPFYIDHGTGVVIGQTTIIKNRVKIYQGVTLGGLQVKKQLAKTKRHPTVEDNVTIYANATILGGEVVIGENSIIGANVWISESVPKNSIVQYKSEIKIHKNERI</sequence>
<keyword evidence="3" id="KW-0012">Acyltransferase</keyword>
<dbReference type="GO" id="GO:0008652">
    <property type="term" value="P:amino acid biosynthetic process"/>
    <property type="evidence" value="ECO:0007669"/>
    <property type="project" value="UniProtKB-KW"/>
</dbReference>
<evidence type="ECO:0000313" key="5">
    <source>
        <dbReference type="Proteomes" id="UP000236454"/>
    </source>
</evidence>
<dbReference type="Gene3D" id="1.10.3130.10">
    <property type="entry name" value="serine acetyltransferase, domain 1"/>
    <property type="match status" value="1"/>
</dbReference>
<dbReference type="InterPro" id="IPR053376">
    <property type="entry name" value="Serine_acetyltransferase"/>
</dbReference>
<dbReference type="PANTHER" id="PTHR42811">
    <property type="entry name" value="SERINE ACETYLTRANSFERASE"/>
    <property type="match status" value="1"/>
</dbReference>
<dbReference type="STRING" id="477690.SAMN05216474_0824"/>
<keyword evidence="1" id="KW-0028">Amino-acid biosynthesis</keyword>
<dbReference type="OrthoDB" id="9801456at2"/>
<dbReference type="Gene3D" id="2.160.10.10">
    <property type="entry name" value="Hexapeptide repeat proteins"/>
    <property type="match status" value="1"/>
</dbReference>
<organism evidence="4 5">
    <name type="scientific">Lishizhenia tianjinensis</name>
    <dbReference type="NCBI Taxonomy" id="477690"/>
    <lineage>
        <taxon>Bacteria</taxon>
        <taxon>Pseudomonadati</taxon>
        <taxon>Bacteroidota</taxon>
        <taxon>Flavobacteriia</taxon>
        <taxon>Flavobacteriales</taxon>
        <taxon>Crocinitomicaceae</taxon>
        <taxon>Lishizhenia</taxon>
    </lineage>
</organism>
<dbReference type="RefSeq" id="WP_090246623.1">
    <property type="nucleotide sequence ID" value="NZ_FPAS01000001.1"/>
</dbReference>
<evidence type="ECO:0000256" key="2">
    <source>
        <dbReference type="ARBA" id="ARBA00022679"/>
    </source>
</evidence>